<dbReference type="GeneID" id="87812618"/>
<reference evidence="2" key="1">
    <citation type="submission" date="2023-10" db="EMBL/GenBank/DDBJ databases">
        <authorList>
            <person name="Noh H."/>
        </authorList>
    </citation>
    <scope>NUCLEOTIDE SEQUENCE</scope>
    <source>
        <strain evidence="2">DUCC4014</strain>
    </source>
</reference>
<accession>A0AAF0YIR7</accession>
<dbReference type="RefSeq" id="XP_062631995.1">
    <property type="nucleotide sequence ID" value="XM_062776011.1"/>
</dbReference>
<proteinExistence type="predicted"/>
<dbReference type="AlphaFoldDB" id="A0AAF0YIR7"/>
<feature type="region of interest" description="Disordered" evidence="1">
    <location>
        <begin position="28"/>
        <end position="151"/>
    </location>
</feature>
<sequence>MARHSTKDDPPPPSPPSIDVSAAQALLDLHPGWQPSVKSDAGADDNSSTPPPDSTQVARPTMTVTPPTATDAQFDDTAATARSVRDESIPPAAHSRRSSFSREFLTPDSRAGSPYPTPTRRRRTSTRSKSPNPPDPTRANAAGRKDYPGLEPDDLALVLRFPQRQRSKNARYVRASSIILT</sequence>
<organism evidence="2 3">
    <name type="scientific">Vanrija pseudolonga</name>
    <dbReference type="NCBI Taxonomy" id="143232"/>
    <lineage>
        <taxon>Eukaryota</taxon>
        <taxon>Fungi</taxon>
        <taxon>Dikarya</taxon>
        <taxon>Basidiomycota</taxon>
        <taxon>Agaricomycotina</taxon>
        <taxon>Tremellomycetes</taxon>
        <taxon>Trichosporonales</taxon>
        <taxon>Trichosporonaceae</taxon>
        <taxon>Vanrija</taxon>
    </lineage>
</organism>
<feature type="compositionally biased region" description="Polar residues" evidence="1">
    <location>
        <begin position="54"/>
        <end position="64"/>
    </location>
</feature>
<name>A0AAF0YIR7_9TREE</name>
<protein>
    <submittedName>
        <fullName evidence="2">Uncharacterized protein</fullName>
    </submittedName>
</protein>
<evidence type="ECO:0000256" key="1">
    <source>
        <dbReference type="SAM" id="MobiDB-lite"/>
    </source>
</evidence>
<dbReference type="EMBL" id="CP086720">
    <property type="protein sequence ID" value="WOO85969.1"/>
    <property type="molecule type" value="Genomic_DNA"/>
</dbReference>
<evidence type="ECO:0000313" key="3">
    <source>
        <dbReference type="Proteomes" id="UP000827549"/>
    </source>
</evidence>
<feature type="compositionally biased region" description="Low complexity" evidence="1">
    <location>
        <begin position="65"/>
        <end position="81"/>
    </location>
</feature>
<evidence type="ECO:0000313" key="2">
    <source>
        <dbReference type="EMBL" id="WOO85969.1"/>
    </source>
</evidence>
<dbReference type="Proteomes" id="UP000827549">
    <property type="component" value="Chromosome 7"/>
</dbReference>
<gene>
    <name evidence="2" type="ORF">LOC62_07G009457</name>
</gene>
<keyword evidence="3" id="KW-1185">Reference proteome</keyword>